<accession>A0A212IU03</accession>
<evidence type="ECO:0008006" key="2">
    <source>
        <dbReference type="Google" id="ProtNLM"/>
    </source>
</evidence>
<gene>
    <name evidence="1" type="ORF">KL86DYS2_10048</name>
</gene>
<protein>
    <recommendedName>
        <fullName evidence="2">DNA alkylation repair enzyme</fullName>
    </recommendedName>
</protein>
<dbReference type="InterPro" id="IPR014825">
    <property type="entry name" value="DNA_alkylation"/>
</dbReference>
<evidence type="ECO:0000313" key="1">
    <source>
        <dbReference type="EMBL" id="SBV90686.1"/>
    </source>
</evidence>
<dbReference type="Pfam" id="PF08713">
    <property type="entry name" value="DNA_alkylation"/>
    <property type="match status" value="1"/>
</dbReference>
<name>A0A212IU03_9BACT</name>
<proteinExistence type="predicted"/>
<dbReference type="Gene3D" id="1.25.40.290">
    <property type="entry name" value="ARM repeat domains"/>
    <property type="match status" value="1"/>
</dbReference>
<dbReference type="RefSeq" id="WP_296945897.1">
    <property type="nucleotide sequence ID" value="NZ_LT599021.1"/>
</dbReference>
<dbReference type="EMBL" id="FLUL01000001">
    <property type="protein sequence ID" value="SBV90686.1"/>
    <property type="molecule type" value="Genomic_DNA"/>
</dbReference>
<dbReference type="SUPFAM" id="SSF48371">
    <property type="entry name" value="ARM repeat"/>
    <property type="match status" value="1"/>
</dbReference>
<dbReference type="InterPro" id="IPR016024">
    <property type="entry name" value="ARM-type_fold"/>
</dbReference>
<sequence>MEVKRKGSKSLKDIPAEVLQQLNLGVIESVNLTEWLAVDQKELLKNVLSEKYATACLSDLEVLEKASTMQTIRRIGETLLRETLQETDKTLLKELKSHISDNVRCWAAYMIGLDKSISFTDKLEAIKGFAADGNFGVREIAWMAVREDMDRNIENAIPILLGWTRDKDHNIRRFASEAIRPNGVWSKHIEKLKQQPEIALPILEALKSDSEKYVQDSVGNWLNDASKTRPDFVIAVTSKWESNNPTKETKYIIKKALRTINKK</sequence>
<organism evidence="1">
    <name type="scientific">uncultured Dysgonomonas sp</name>
    <dbReference type="NCBI Taxonomy" id="206096"/>
    <lineage>
        <taxon>Bacteria</taxon>
        <taxon>Pseudomonadati</taxon>
        <taxon>Bacteroidota</taxon>
        <taxon>Bacteroidia</taxon>
        <taxon>Bacteroidales</taxon>
        <taxon>Dysgonomonadaceae</taxon>
        <taxon>Dysgonomonas</taxon>
        <taxon>environmental samples</taxon>
    </lineage>
</organism>
<reference evidence="1" key="1">
    <citation type="submission" date="2016-04" db="EMBL/GenBank/DDBJ databases">
        <authorList>
            <person name="Evans L.H."/>
            <person name="Alamgir A."/>
            <person name="Owens N."/>
            <person name="Weber N.D."/>
            <person name="Virtaneva K."/>
            <person name="Barbian K."/>
            <person name="Babar A."/>
            <person name="Rosenke K."/>
        </authorList>
    </citation>
    <scope>NUCLEOTIDE SEQUENCE</scope>
    <source>
        <strain evidence="1">86-2</strain>
    </source>
</reference>
<dbReference type="AlphaFoldDB" id="A0A212IU03"/>